<reference evidence="1 2" key="1">
    <citation type="submission" date="2018-01" db="EMBL/GenBank/DDBJ databases">
        <title>Bacillales members from the olive rhizosphere are effective biological control agents against Verticillium dahliae.</title>
        <authorList>
            <person name="Gomez-Lama C."/>
            <person name="Legarda G."/>
            <person name="Ruano-Rosa D."/>
            <person name="Pizarro-Tobias P."/>
            <person name="Valverde-Corredor A."/>
            <person name="Niqui J.L."/>
            <person name="Trivino J.C."/>
            <person name="Roca A."/>
            <person name="Mercado-Blanco J."/>
        </authorList>
    </citation>
    <scope>NUCLEOTIDE SEQUENCE [LARGE SCALE GENOMIC DNA]</scope>
    <source>
        <strain evidence="1 2">PIC167</strain>
    </source>
</reference>
<name>A0A4U2Q141_9BACL</name>
<dbReference type="Proteomes" id="UP000308114">
    <property type="component" value="Unassembled WGS sequence"/>
</dbReference>
<organism evidence="1 2">
    <name type="scientific">Paenibacillus terrae</name>
    <dbReference type="NCBI Taxonomy" id="159743"/>
    <lineage>
        <taxon>Bacteria</taxon>
        <taxon>Bacillati</taxon>
        <taxon>Bacillota</taxon>
        <taxon>Bacilli</taxon>
        <taxon>Bacillales</taxon>
        <taxon>Paenibacillaceae</taxon>
        <taxon>Paenibacillus</taxon>
    </lineage>
</organism>
<dbReference type="RefSeq" id="WP_137060681.1">
    <property type="nucleotide sequence ID" value="NZ_PNXQ01000005.1"/>
</dbReference>
<comment type="caution">
    <text evidence="1">The sequence shown here is derived from an EMBL/GenBank/DDBJ whole genome shotgun (WGS) entry which is preliminary data.</text>
</comment>
<dbReference type="AlphaFoldDB" id="A0A4U2Q141"/>
<dbReference type="EMBL" id="PNXQ01000005">
    <property type="protein sequence ID" value="TKH45735.1"/>
    <property type="molecule type" value="Genomic_DNA"/>
</dbReference>
<gene>
    <name evidence="1" type="ORF">C1I60_04560</name>
</gene>
<protein>
    <submittedName>
        <fullName evidence="1">Uncharacterized protein</fullName>
    </submittedName>
</protein>
<accession>A0A4U2Q141</accession>
<evidence type="ECO:0000313" key="1">
    <source>
        <dbReference type="EMBL" id="TKH45735.1"/>
    </source>
</evidence>
<sequence>MHQNTDKFKSKFCQWSQANLPLNSVNKFTNSLTQVLNNHIADCDSRVQIMIRNLVDSENLNFSLISDELIVAPNDKRESLFVGVLMPSWDKGLSKICNDEYVYDAISWFFHFASQYVARSRMVDVMSSLNIVYGRSCDFRGDSLYNLTIPKDERVKDDFTLAFMRETKIRFHYEYGARERSLIFWVNKINALDPFIHRIFFNYINACKLYDGQFDEEAITSLDKTVDVIQQYARERMSINGTNNQRELTLNAFGMTASEKVLLTRLYDLRNFFGGHPSMSKWWDLSEIFEGDIESLFEVVKRLIYKIVLHENNNRVIEKNPSSWSEWFEEHSMMLWETVWFEKIEKHIR</sequence>
<evidence type="ECO:0000313" key="2">
    <source>
        <dbReference type="Proteomes" id="UP000308114"/>
    </source>
</evidence>
<proteinExistence type="predicted"/>